<comment type="caution">
    <text evidence="9">The sequence shown here is derived from an EMBL/GenBank/DDBJ whole genome shotgun (WGS) entry which is preliminary data.</text>
</comment>
<keyword evidence="4 5" id="KW-0687">Ribonucleoprotein</keyword>
<feature type="domain" description="Large ribosomal subunit protein bL25 L25" evidence="7">
    <location>
        <begin position="7"/>
        <end position="92"/>
    </location>
</feature>
<dbReference type="InterPro" id="IPR011035">
    <property type="entry name" value="Ribosomal_bL25/Gln-tRNA_synth"/>
</dbReference>
<dbReference type="GO" id="GO:0008097">
    <property type="term" value="F:5S rRNA binding"/>
    <property type="evidence" value="ECO:0007669"/>
    <property type="project" value="InterPro"/>
</dbReference>
<reference evidence="9" key="1">
    <citation type="submission" date="2021-01" db="EMBL/GenBank/DDBJ databases">
        <title>Whole genome shotgun sequence of Demequina activiva NBRC 110675.</title>
        <authorList>
            <person name="Komaki H."/>
            <person name="Tamura T."/>
        </authorList>
    </citation>
    <scope>NUCLEOTIDE SEQUENCE</scope>
    <source>
        <strain evidence="9">NBRC 110675</strain>
    </source>
</reference>
<dbReference type="InterPro" id="IPR020056">
    <property type="entry name" value="Rbsml_bL25/Gln-tRNA_synth_N"/>
</dbReference>
<dbReference type="PANTHER" id="PTHR33284:SF1">
    <property type="entry name" value="RIBOSOMAL PROTEIN L25_GLN-TRNA SYNTHETASE, ANTI-CODON-BINDING DOMAIN-CONTAINING PROTEIN"/>
    <property type="match status" value="1"/>
</dbReference>
<keyword evidence="10" id="KW-1185">Reference proteome</keyword>
<dbReference type="InterPro" id="IPR020057">
    <property type="entry name" value="Ribosomal_bL25_b-dom"/>
</dbReference>
<dbReference type="GO" id="GO:0006412">
    <property type="term" value="P:translation"/>
    <property type="evidence" value="ECO:0007669"/>
    <property type="project" value="UniProtKB-UniRule"/>
</dbReference>
<dbReference type="RefSeq" id="WP_203653096.1">
    <property type="nucleotide sequence ID" value="NZ_BONR01000001.1"/>
</dbReference>
<dbReference type="EMBL" id="BONR01000001">
    <property type="protein sequence ID" value="GIG53661.1"/>
    <property type="molecule type" value="Genomic_DNA"/>
</dbReference>
<dbReference type="InterPro" id="IPR001021">
    <property type="entry name" value="Ribosomal_bL25_long"/>
</dbReference>
<organism evidence="9 10">
    <name type="scientific">Demequina activiva</name>
    <dbReference type="NCBI Taxonomy" id="1582364"/>
    <lineage>
        <taxon>Bacteria</taxon>
        <taxon>Bacillati</taxon>
        <taxon>Actinomycetota</taxon>
        <taxon>Actinomycetes</taxon>
        <taxon>Micrococcales</taxon>
        <taxon>Demequinaceae</taxon>
        <taxon>Demequina</taxon>
    </lineage>
</organism>
<dbReference type="PANTHER" id="PTHR33284">
    <property type="entry name" value="RIBOSOMAL PROTEIN L25/GLN-TRNA SYNTHETASE, ANTI-CODON-BINDING DOMAIN-CONTAINING PROTEIN"/>
    <property type="match status" value="1"/>
</dbReference>
<dbReference type="GO" id="GO:0003735">
    <property type="term" value="F:structural constituent of ribosome"/>
    <property type="evidence" value="ECO:0007669"/>
    <property type="project" value="InterPro"/>
</dbReference>
<sequence>MSDKLTLAATRRTEFGKGYARRIRANHQIPAVIYGHGEEPQHVILPGHDTMMALKNPNALLTIDIEGEEKQLTVAKDVQRDPIKPVIVHIDLLTVKKGEKITVDVPVHLEGESAPGTIHVLENSSLQILAEATHLPEYLTLSIDGMEEGDKKVAADIELPKGSELAVDPELLVVHVTVPRQAAEEEPAAAEGETASEDATETDEGDDN</sequence>
<dbReference type="SUPFAM" id="SSF50715">
    <property type="entry name" value="Ribosomal protein L25-like"/>
    <property type="match status" value="1"/>
</dbReference>
<evidence type="ECO:0000259" key="8">
    <source>
        <dbReference type="Pfam" id="PF14693"/>
    </source>
</evidence>
<feature type="domain" description="Large ribosomal subunit protein bL25 beta" evidence="8">
    <location>
        <begin position="100"/>
        <end position="180"/>
    </location>
</feature>
<evidence type="ECO:0000259" key="7">
    <source>
        <dbReference type="Pfam" id="PF01386"/>
    </source>
</evidence>
<keyword evidence="2 5" id="KW-0694">RNA-binding</keyword>
<evidence type="ECO:0000256" key="3">
    <source>
        <dbReference type="ARBA" id="ARBA00022980"/>
    </source>
</evidence>
<dbReference type="Gene3D" id="2.170.120.20">
    <property type="entry name" value="Ribosomal protein L25, beta domain"/>
    <property type="match status" value="1"/>
</dbReference>
<name>A0A919Q2G8_9MICO</name>
<dbReference type="InterPro" id="IPR037121">
    <property type="entry name" value="Ribosomal_bL25_C"/>
</dbReference>
<feature type="compositionally biased region" description="Acidic residues" evidence="6">
    <location>
        <begin position="184"/>
        <end position="208"/>
    </location>
</feature>
<dbReference type="Proteomes" id="UP000652354">
    <property type="component" value="Unassembled WGS sequence"/>
</dbReference>
<dbReference type="HAMAP" id="MF_01334">
    <property type="entry name" value="Ribosomal_bL25_CTC"/>
    <property type="match status" value="1"/>
</dbReference>
<evidence type="ECO:0000313" key="9">
    <source>
        <dbReference type="EMBL" id="GIG53661.1"/>
    </source>
</evidence>
<keyword evidence="3 5" id="KW-0689">Ribosomal protein</keyword>
<evidence type="ECO:0000313" key="10">
    <source>
        <dbReference type="Proteomes" id="UP000652354"/>
    </source>
</evidence>
<proteinExistence type="inferred from homology"/>
<dbReference type="NCBIfam" id="NF004131">
    <property type="entry name" value="PRK05618.2-1"/>
    <property type="match status" value="1"/>
</dbReference>
<evidence type="ECO:0000256" key="6">
    <source>
        <dbReference type="SAM" id="MobiDB-lite"/>
    </source>
</evidence>
<gene>
    <name evidence="5 9" type="primary">rplY</name>
    <name evidence="5" type="synonym">ctc</name>
    <name evidence="9" type="ORF">Dac01nite_04130</name>
</gene>
<dbReference type="CDD" id="cd00495">
    <property type="entry name" value="Ribosomal_L25_TL5_CTC"/>
    <property type="match status" value="1"/>
</dbReference>
<comment type="function">
    <text evidence="5">This is one of the proteins that binds to the 5S RNA in the ribosome where it forms part of the central protuberance.</text>
</comment>
<dbReference type="Pfam" id="PF01386">
    <property type="entry name" value="Ribosomal_L25p"/>
    <property type="match status" value="1"/>
</dbReference>
<feature type="region of interest" description="Disordered" evidence="6">
    <location>
        <begin position="180"/>
        <end position="208"/>
    </location>
</feature>
<accession>A0A919Q2G8</accession>
<dbReference type="GO" id="GO:0022625">
    <property type="term" value="C:cytosolic large ribosomal subunit"/>
    <property type="evidence" value="ECO:0007669"/>
    <property type="project" value="TreeGrafter"/>
</dbReference>
<comment type="similarity">
    <text evidence="5">Belongs to the bacterial ribosomal protein bL25 family. CTC subfamily.</text>
</comment>
<dbReference type="Pfam" id="PF14693">
    <property type="entry name" value="Ribosomal_TL5_C"/>
    <property type="match status" value="1"/>
</dbReference>
<evidence type="ECO:0000256" key="5">
    <source>
        <dbReference type="HAMAP-Rule" id="MF_01334"/>
    </source>
</evidence>
<dbReference type="AlphaFoldDB" id="A0A919Q2G8"/>
<dbReference type="NCBIfam" id="TIGR00731">
    <property type="entry name" value="bL25_bact_ctc"/>
    <property type="match status" value="1"/>
</dbReference>
<protein>
    <recommendedName>
        <fullName evidence="5">Large ribosomal subunit protein bL25</fullName>
    </recommendedName>
    <alternativeName>
        <fullName evidence="5">General stress protein CTC</fullName>
    </alternativeName>
</protein>
<evidence type="ECO:0000256" key="4">
    <source>
        <dbReference type="ARBA" id="ARBA00023274"/>
    </source>
</evidence>
<evidence type="ECO:0000256" key="1">
    <source>
        <dbReference type="ARBA" id="ARBA00022730"/>
    </source>
</evidence>
<comment type="subunit">
    <text evidence="5">Part of the 50S ribosomal subunit; part of the 5S rRNA/L5/L18/L25 subcomplex. Contacts the 5S rRNA. Binds to the 5S rRNA independently of L5 and L18.</text>
</comment>
<dbReference type="InterPro" id="IPR020930">
    <property type="entry name" value="Ribosomal_uL5_bac-type"/>
</dbReference>
<dbReference type="InterPro" id="IPR029751">
    <property type="entry name" value="Ribosomal_L25_dom"/>
</dbReference>
<keyword evidence="1 5" id="KW-0699">rRNA-binding</keyword>
<dbReference type="Gene3D" id="2.40.240.10">
    <property type="entry name" value="Ribosomal Protein L25, Chain P"/>
    <property type="match status" value="1"/>
</dbReference>
<evidence type="ECO:0000256" key="2">
    <source>
        <dbReference type="ARBA" id="ARBA00022884"/>
    </source>
</evidence>